<dbReference type="EMBL" id="CADCWG010000068">
    <property type="protein sequence ID" value="CAA9544048.1"/>
    <property type="molecule type" value="Genomic_DNA"/>
</dbReference>
<accession>A0A6J4UBS2</accession>
<feature type="compositionally biased region" description="Basic and acidic residues" evidence="1">
    <location>
        <begin position="83"/>
        <end position="95"/>
    </location>
</feature>
<feature type="compositionally biased region" description="Low complexity" evidence="1">
    <location>
        <begin position="373"/>
        <end position="393"/>
    </location>
</feature>
<feature type="compositionally biased region" description="Basic and acidic residues" evidence="1">
    <location>
        <begin position="349"/>
        <end position="364"/>
    </location>
</feature>
<feature type="compositionally biased region" description="Low complexity" evidence="1">
    <location>
        <begin position="141"/>
        <end position="152"/>
    </location>
</feature>
<feature type="compositionally biased region" description="Basic and acidic residues" evidence="1">
    <location>
        <begin position="212"/>
        <end position="230"/>
    </location>
</feature>
<reference evidence="2" key="1">
    <citation type="submission" date="2020-02" db="EMBL/GenBank/DDBJ databases">
        <authorList>
            <person name="Meier V. D."/>
        </authorList>
    </citation>
    <scope>NUCLEOTIDE SEQUENCE</scope>
    <source>
        <strain evidence="2">AVDCRST_MAG49</strain>
    </source>
</reference>
<sequence>GPGPRSLPASPRAQVHLRPVDGRQHRPGRLGRPRAAGARSGPQRREAGRARRLRGQLPRRRPRPLRQLRGRAGPDRGPLPAGARRDRARRADGDHQPLLPPDLPRRRLHLLRRQGARLRPPENHPGDRPRRRARRQDLRLLGRPRGVRVGLVPEHDRGHEVVPGRDQLPLRLQPGPGLRPPLRPRAEAERAPRRPLPAHRRARPGLHRHPRPAGDDRPQPRVRPRDDDRPQLPPRRRPGDRGGQALSHRPQRPADGALRPGLPLRLREPEAGLLRRQDARGERLRRPAPLRRQGLPDRGRGRRLGLRPRLHALIPDLQGEGAPLRRGHRDPGNPRRPARLRHRRRPGRDRRLLGRDRRGGPRADLRRRRDGRQGSPLRRARPAGDGAPARRPV</sequence>
<feature type="compositionally biased region" description="Basic residues" evidence="1">
    <location>
        <begin position="300"/>
        <end position="310"/>
    </location>
</feature>
<name>A0A6J4UBS2_9BACT</name>
<keyword evidence="2" id="KW-0413">Isomerase</keyword>
<organism evidence="2">
    <name type="scientific">uncultured Thermomicrobiales bacterium</name>
    <dbReference type="NCBI Taxonomy" id="1645740"/>
    <lineage>
        <taxon>Bacteria</taxon>
        <taxon>Pseudomonadati</taxon>
        <taxon>Thermomicrobiota</taxon>
        <taxon>Thermomicrobia</taxon>
        <taxon>Thermomicrobiales</taxon>
        <taxon>environmental samples</taxon>
    </lineage>
</organism>
<dbReference type="EC" id="5.3.1.5" evidence="2"/>
<feature type="region of interest" description="Disordered" evidence="1">
    <location>
        <begin position="1"/>
        <end position="393"/>
    </location>
</feature>
<dbReference type="AlphaFoldDB" id="A0A6J4UBS2"/>
<feature type="compositionally biased region" description="Basic residues" evidence="1">
    <location>
        <begin position="336"/>
        <end position="348"/>
    </location>
</feature>
<dbReference type="GO" id="GO:0009045">
    <property type="term" value="F:xylose isomerase activity"/>
    <property type="evidence" value="ECO:0007669"/>
    <property type="project" value="UniProtKB-EC"/>
</dbReference>
<gene>
    <name evidence="2" type="ORF">AVDCRST_MAG49-1261</name>
</gene>
<feature type="non-terminal residue" evidence="2">
    <location>
        <position position="393"/>
    </location>
</feature>
<feature type="compositionally biased region" description="Basic and acidic residues" evidence="1">
    <location>
        <begin position="153"/>
        <end position="163"/>
    </location>
</feature>
<feature type="compositionally biased region" description="Basic residues" evidence="1">
    <location>
        <begin position="50"/>
        <end position="69"/>
    </location>
</feature>
<feature type="non-terminal residue" evidence="2">
    <location>
        <position position="1"/>
    </location>
</feature>
<feature type="compositionally biased region" description="Basic and acidic residues" evidence="1">
    <location>
        <begin position="119"/>
        <end position="128"/>
    </location>
</feature>
<evidence type="ECO:0000313" key="2">
    <source>
        <dbReference type="EMBL" id="CAA9544048.1"/>
    </source>
</evidence>
<protein>
    <submittedName>
        <fullName evidence="2">Xylose isomerase</fullName>
        <ecNumber evidence="2">5.3.1.5</ecNumber>
    </submittedName>
</protein>
<feature type="compositionally biased region" description="Basic residues" evidence="1">
    <location>
        <begin position="106"/>
        <end position="116"/>
    </location>
</feature>
<evidence type="ECO:0000256" key="1">
    <source>
        <dbReference type="SAM" id="MobiDB-lite"/>
    </source>
</evidence>
<feature type="compositionally biased region" description="Basic and acidic residues" evidence="1">
    <location>
        <begin position="265"/>
        <end position="285"/>
    </location>
</feature>
<proteinExistence type="predicted"/>
<feature type="compositionally biased region" description="Basic residues" evidence="1">
    <location>
        <begin position="196"/>
        <end position="211"/>
    </location>
</feature>